<evidence type="ECO:0000256" key="1">
    <source>
        <dbReference type="SAM" id="SignalP"/>
    </source>
</evidence>
<evidence type="ECO:0008006" key="4">
    <source>
        <dbReference type="Google" id="ProtNLM"/>
    </source>
</evidence>
<accession>A0ABW4X273</accession>
<dbReference type="RefSeq" id="WP_229957401.1">
    <property type="nucleotide sequence ID" value="NZ_JAJJWI010000001.1"/>
</dbReference>
<keyword evidence="3" id="KW-1185">Reference proteome</keyword>
<gene>
    <name evidence="2" type="ORF">ACFSKU_19485</name>
</gene>
<dbReference type="EMBL" id="JBHUHV010000058">
    <property type="protein sequence ID" value="MFD2069078.1"/>
    <property type="molecule type" value="Genomic_DNA"/>
</dbReference>
<name>A0ABW4X273_9BACT</name>
<evidence type="ECO:0000313" key="2">
    <source>
        <dbReference type="EMBL" id="MFD2069078.1"/>
    </source>
</evidence>
<feature type="signal peptide" evidence="1">
    <location>
        <begin position="1"/>
        <end position="22"/>
    </location>
</feature>
<evidence type="ECO:0000313" key="3">
    <source>
        <dbReference type="Proteomes" id="UP001597369"/>
    </source>
</evidence>
<organism evidence="2 3">
    <name type="scientific">Pontibacter silvestris</name>
    <dbReference type="NCBI Taxonomy" id="2305183"/>
    <lineage>
        <taxon>Bacteria</taxon>
        <taxon>Pseudomonadati</taxon>
        <taxon>Bacteroidota</taxon>
        <taxon>Cytophagia</taxon>
        <taxon>Cytophagales</taxon>
        <taxon>Hymenobacteraceae</taxon>
        <taxon>Pontibacter</taxon>
    </lineage>
</organism>
<sequence>MNQLTLILFLFFSTLTGLSVFAQSDSSHEKRENIASAKVAFLTDKMELSQDQSQKFWPVYNEFEAKRREIVKAYRSRHRPDLDTMNNQEVKAMVDNYFIMREKELALEKEYAAKYQKVISVKQLVKMYRGEREFTKLLLKKLDDKK</sequence>
<reference evidence="3" key="1">
    <citation type="journal article" date="2019" name="Int. J. Syst. Evol. Microbiol.">
        <title>The Global Catalogue of Microorganisms (GCM) 10K type strain sequencing project: providing services to taxonomists for standard genome sequencing and annotation.</title>
        <authorList>
            <consortium name="The Broad Institute Genomics Platform"/>
            <consortium name="The Broad Institute Genome Sequencing Center for Infectious Disease"/>
            <person name="Wu L."/>
            <person name="Ma J."/>
        </authorList>
    </citation>
    <scope>NUCLEOTIDE SEQUENCE [LARGE SCALE GENOMIC DNA]</scope>
    <source>
        <strain evidence="3">JCM 16545</strain>
    </source>
</reference>
<protein>
    <recommendedName>
        <fullName evidence="4">Sensor of ECF-type sigma factor</fullName>
    </recommendedName>
</protein>
<feature type="chain" id="PRO_5046008385" description="Sensor of ECF-type sigma factor" evidence="1">
    <location>
        <begin position="23"/>
        <end position="146"/>
    </location>
</feature>
<keyword evidence="1" id="KW-0732">Signal</keyword>
<comment type="caution">
    <text evidence="2">The sequence shown here is derived from an EMBL/GenBank/DDBJ whole genome shotgun (WGS) entry which is preliminary data.</text>
</comment>
<proteinExistence type="predicted"/>
<dbReference type="Proteomes" id="UP001597369">
    <property type="component" value="Unassembled WGS sequence"/>
</dbReference>